<evidence type="ECO:0000313" key="2">
    <source>
        <dbReference type="EMBL" id="MEK8029701.1"/>
    </source>
</evidence>
<evidence type="ECO:0000259" key="1">
    <source>
        <dbReference type="Pfam" id="PF01493"/>
    </source>
</evidence>
<dbReference type="EMBL" id="JBBUTG010000001">
    <property type="protein sequence ID" value="MEK8029701.1"/>
    <property type="molecule type" value="Genomic_DNA"/>
</dbReference>
<dbReference type="RefSeq" id="WP_341424034.1">
    <property type="nucleotide sequence ID" value="NZ_JBBUTG010000001.1"/>
</dbReference>
<keyword evidence="3" id="KW-1185">Reference proteome</keyword>
<comment type="caution">
    <text evidence="2">The sequence shown here is derived from an EMBL/GenBank/DDBJ whole genome shotgun (WGS) entry which is preliminary data.</text>
</comment>
<name>A0ABU9BJ02_9BURK</name>
<dbReference type="Pfam" id="PF01493">
    <property type="entry name" value="GXGXG"/>
    <property type="match status" value="1"/>
</dbReference>
<keyword evidence="2" id="KW-0560">Oxidoreductase</keyword>
<gene>
    <name evidence="2" type="ORF">AACH06_02615</name>
</gene>
<feature type="domain" description="Glutamate synthase alpha subunit C-terminal" evidence="1">
    <location>
        <begin position="70"/>
        <end position="204"/>
    </location>
</feature>
<dbReference type="Gene3D" id="2.160.20.60">
    <property type="entry name" value="Glutamate synthase, alpha subunit, C-terminal domain"/>
    <property type="match status" value="1"/>
</dbReference>
<organism evidence="2 3">
    <name type="scientific">Ideonella lacteola</name>
    <dbReference type="NCBI Taxonomy" id="2984193"/>
    <lineage>
        <taxon>Bacteria</taxon>
        <taxon>Pseudomonadati</taxon>
        <taxon>Pseudomonadota</taxon>
        <taxon>Betaproteobacteria</taxon>
        <taxon>Burkholderiales</taxon>
        <taxon>Sphaerotilaceae</taxon>
        <taxon>Ideonella</taxon>
    </lineage>
</organism>
<proteinExistence type="predicted"/>
<dbReference type="PANTHER" id="PTHR39673:SF5">
    <property type="entry name" value="TUNGSTEN-CONTAINING FORMYLMETHANOFURAN DEHYDROGENASE 2 SUBUNIT C"/>
    <property type="match status" value="1"/>
</dbReference>
<reference evidence="2 3" key="1">
    <citation type="submission" date="2024-04" db="EMBL/GenBank/DDBJ databases">
        <title>Novel species of the genus Ideonella isolated from streams.</title>
        <authorList>
            <person name="Lu H."/>
        </authorList>
    </citation>
    <scope>NUCLEOTIDE SEQUENCE [LARGE SCALE GENOMIC DNA]</scope>
    <source>
        <strain evidence="2 3">DXS29W</strain>
    </source>
</reference>
<evidence type="ECO:0000313" key="3">
    <source>
        <dbReference type="Proteomes" id="UP001371218"/>
    </source>
</evidence>
<dbReference type="EC" id="1.2.7.12" evidence="2"/>
<accession>A0ABU9BJ02</accession>
<dbReference type="NCBIfam" id="TIGR03122">
    <property type="entry name" value="one_C_dehyd_C"/>
    <property type="match status" value="1"/>
</dbReference>
<dbReference type="PANTHER" id="PTHR39673">
    <property type="entry name" value="TUNGSTEN FORMYLMETHANOFURAN DEHYDROGENASE, SUBUNIT C (FWDC)"/>
    <property type="match status" value="1"/>
</dbReference>
<dbReference type="Proteomes" id="UP001371218">
    <property type="component" value="Unassembled WGS sequence"/>
</dbReference>
<sequence>MNGWHLRLRQAPSLRVDMRGITPQSVAGLDTAAVERLMVAHGNTPVPLAEFFDVERAAGDALVLDGDLSRFDRIGWQMDSGLLVVEGPAGDQAGGCMQAGELRIWGDAGMLLGCEMAGGTLSVSGDAGDFGASTLPGSIDGMRGGTLVVHGRVGERFADRMRRGTVVIFGDAGDFLASRMVAGTLALGGQAGAHAGYGMRRGSLVFARGAAAAAVPETFVPAGAPADVFWQLLSRDLARHGGPFSSLPQRPIDRHLGDTAVSGKGELIFVR</sequence>
<protein>
    <submittedName>
        <fullName evidence="2">Formylmethanofuran dehydrogenase subunit C</fullName>
        <ecNumber evidence="2">1.2.7.12</ecNumber>
    </submittedName>
</protein>
<dbReference type="InterPro" id="IPR017550">
    <property type="entry name" value="Formylmethanofuran_DH_suC"/>
</dbReference>
<dbReference type="GO" id="GO:0018493">
    <property type="term" value="F:formylmethanofuran dehydrogenase activity"/>
    <property type="evidence" value="ECO:0007669"/>
    <property type="project" value="UniProtKB-EC"/>
</dbReference>
<dbReference type="SUPFAM" id="SSF69336">
    <property type="entry name" value="Alpha subunit of glutamate synthase, C-terminal domain"/>
    <property type="match status" value="1"/>
</dbReference>
<dbReference type="InterPro" id="IPR036485">
    <property type="entry name" value="Glu_synth_asu_C_sf"/>
</dbReference>
<dbReference type="InterPro" id="IPR002489">
    <property type="entry name" value="Glu_synth_asu_C"/>
</dbReference>